<feature type="transmembrane region" description="Helical" evidence="16">
    <location>
        <begin position="21"/>
        <end position="43"/>
    </location>
</feature>
<dbReference type="OrthoDB" id="9768187at2"/>
<dbReference type="KEGG" id="bsan:CHH28_00310"/>
<feature type="transmembrane region" description="Helical" evidence="16">
    <location>
        <begin position="347"/>
        <end position="368"/>
    </location>
</feature>
<dbReference type="RefSeq" id="WP_094058439.1">
    <property type="nucleotide sequence ID" value="NZ_CP022530.1"/>
</dbReference>
<accession>A0A222FFN4</accession>
<comment type="function">
    <text evidence="16">Peptidoglycan polymerase that is essential for cell division.</text>
</comment>
<evidence type="ECO:0000256" key="7">
    <source>
        <dbReference type="ARBA" id="ARBA00022692"/>
    </source>
</evidence>
<keyword evidence="11 16" id="KW-0472">Membrane</keyword>
<keyword evidence="7 16" id="KW-0812">Transmembrane</keyword>
<evidence type="ECO:0000256" key="15">
    <source>
        <dbReference type="ARBA" id="ARBA00049902"/>
    </source>
</evidence>
<comment type="similarity">
    <text evidence="14 16">Belongs to the SEDS family. FtsW subfamily.</text>
</comment>
<dbReference type="InterPro" id="IPR013437">
    <property type="entry name" value="FtsW"/>
</dbReference>
<keyword evidence="5 16" id="KW-0328">Glycosyltransferase</keyword>
<reference evidence="17 18" key="1">
    <citation type="submission" date="2017-07" db="EMBL/GenBank/DDBJ databases">
        <title>Annotated genome sequence of Bacterioplanes sanyensis isolated from Red Sea.</title>
        <authorList>
            <person name="Rehman Z.U."/>
        </authorList>
    </citation>
    <scope>NUCLEOTIDE SEQUENCE [LARGE SCALE GENOMIC DNA]</scope>
    <source>
        <strain evidence="17 18">NV9</strain>
    </source>
</reference>
<dbReference type="GO" id="GO:0009252">
    <property type="term" value="P:peptidoglycan biosynthetic process"/>
    <property type="evidence" value="ECO:0007669"/>
    <property type="project" value="UniProtKB-UniRule"/>
</dbReference>
<keyword evidence="12 16" id="KW-0131">Cell cycle</keyword>
<organism evidence="17 18">
    <name type="scientific">Bacterioplanes sanyensis</name>
    <dbReference type="NCBI Taxonomy" id="1249553"/>
    <lineage>
        <taxon>Bacteria</taxon>
        <taxon>Pseudomonadati</taxon>
        <taxon>Pseudomonadota</taxon>
        <taxon>Gammaproteobacteria</taxon>
        <taxon>Oceanospirillales</taxon>
        <taxon>Oceanospirillaceae</taxon>
        <taxon>Bacterioplanes</taxon>
    </lineage>
</organism>
<evidence type="ECO:0000256" key="11">
    <source>
        <dbReference type="ARBA" id="ARBA00023136"/>
    </source>
</evidence>
<evidence type="ECO:0000256" key="1">
    <source>
        <dbReference type="ARBA" id="ARBA00004651"/>
    </source>
</evidence>
<feature type="transmembrane region" description="Helical" evidence="16">
    <location>
        <begin position="148"/>
        <end position="165"/>
    </location>
</feature>
<feature type="transmembrane region" description="Helical" evidence="16">
    <location>
        <begin position="312"/>
        <end position="335"/>
    </location>
</feature>
<evidence type="ECO:0000256" key="9">
    <source>
        <dbReference type="ARBA" id="ARBA00022984"/>
    </source>
</evidence>
<evidence type="ECO:0000313" key="17">
    <source>
        <dbReference type="EMBL" id="ASP37221.1"/>
    </source>
</evidence>
<evidence type="ECO:0000256" key="6">
    <source>
        <dbReference type="ARBA" id="ARBA00022679"/>
    </source>
</evidence>
<dbReference type="NCBIfam" id="TIGR02614">
    <property type="entry name" value="ftsW"/>
    <property type="match status" value="1"/>
</dbReference>
<dbReference type="GO" id="GO:0043093">
    <property type="term" value="P:FtsZ-dependent cytokinesis"/>
    <property type="evidence" value="ECO:0007669"/>
    <property type="project" value="UniProtKB-UniRule"/>
</dbReference>
<dbReference type="AlphaFoldDB" id="A0A222FFN4"/>
<dbReference type="GO" id="GO:0015648">
    <property type="term" value="F:lipid-linked peptidoglycan transporter activity"/>
    <property type="evidence" value="ECO:0007669"/>
    <property type="project" value="TreeGrafter"/>
</dbReference>
<evidence type="ECO:0000256" key="5">
    <source>
        <dbReference type="ARBA" id="ARBA00022676"/>
    </source>
</evidence>
<dbReference type="PANTHER" id="PTHR30474">
    <property type="entry name" value="CELL CYCLE PROTEIN"/>
    <property type="match status" value="1"/>
</dbReference>
<dbReference type="EMBL" id="CP022530">
    <property type="protein sequence ID" value="ASP37221.1"/>
    <property type="molecule type" value="Genomic_DNA"/>
</dbReference>
<evidence type="ECO:0000256" key="10">
    <source>
        <dbReference type="ARBA" id="ARBA00022989"/>
    </source>
</evidence>
<keyword evidence="6 16" id="KW-0808">Transferase</keyword>
<dbReference type="GO" id="GO:0071555">
    <property type="term" value="P:cell wall organization"/>
    <property type="evidence" value="ECO:0007669"/>
    <property type="project" value="UniProtKB-KW"/>
</dbReference>
<keyword evidence="8 16" id="KW-0133">Cell shape</keyword>
<evidence type="ECO:0000256" key="2">
    <source>
        <dbReference type="ARBA" id="ARBA00004752"/>
    </source>
</evidence>
<dbReference type="InterPro" id="IPR018365">
    <property type="entry name" value="Cell_cycle_FtsW-rel_CS"/>
</dbReference>
<keyword evidence="3 16" id="KW-1003">Cell membrane</keyword>
<keyword evidence="18" id="KW-1185">Reference proteome</keyword>
<protein>
    <recommendedName>
        <fullName evidence="16">Probable peptidoglycan glycosyltransferase FtsW</fullName>
        <shortName evidence="16">PGT</shortName>
        <ecNumber evidence="16">2.4.99.28</ecNumber>
    </recommendedName>
    <alternativeName>
        <fullName evidence="16">Cell division protein FtsW</fullName>
    </alternativeName>
    <alternativeName>
        <fullName evidence="16">Cell wall polymerase</fullName>
    </alternativeName>
    <alternativeName>
        <fullName evidence="16">Peptidoglycan polymerase</fullName>
        <shortName evidence="16">PG polymerase</shortName>
    </alternativeName>
</protein>
<feature type="transmembrane region" description="Helical" evidence="16">
    <location>
        <begin position="112"/>
        <end position="136"/>
    </location>
</feature>
<comment type="subcellular location">
    <subcellularLocation>
        <location evidence="16">Cell inner membrane</location>
        <topology evidence="16">Multi-pass membrane protein</topology>
    </subcellularLocation>
    <subcellularLocation>
        <location evidence="1">Cell membrane</location>
        <topology evidence="1">Multi-pass membrane protein</topology>
    </subcellularLocation>
    <text evidence="16">Localizes to the division septum.</text>
</comment>
<feature type="transmembrane region" description="Helical" evidence="16">
    <location>
        <begin position="171"/>
        <end position="188"/>
    </location>
</feature>
<dbReference type="PANTHER" id="PTHR30474:SF2">
    <property type="entry name" value="PEPTIDOGLYCAN GLYCOSYLTRANSFERASE FTSW-RELATED"/>
    <property type="match status" value="1"/>
</dbReference>
<dbReference type="GO" id="GO:0032153">
    <property type="term" value="C:cell division site"/>
    <property type="evidence" value="ECO:0007669"/>
    <property type="project" value="UniProtKB-UniRule"/>
</dbReference>
<dbReference type="GO" id="GO:0005886">
    <property type="term" value="C:plasma membrane"/>
    <property type="evidence" value="ECO:0007669"/>
    <property type="project" value="UniProtKB-SubCell"/>
</dbReference>
<dbReference type="Pfam" id="PF01098">
    <property type="entry name" value="FTSW_RODA_SPOVE"/>
    <property type="match status" value="1"/>
</dbReference>
<sequence length="383" mass="41792">MTASAALSWNWQWRQPLFWPWLGLLMLGWIMVASASTGIADYYTGNAAYFSIRHAAYVVIGATAVAIVSQIPLAFWSRIEPLFLLLGIVVLVLVFVPGIGHEVNGSRRWLNLGIIKIQASEIAKLAAVFYIAGYLVRRQAEVQQSWKGFMKPFIILGLMVALLLMEPDFGAVVVLMGAALIMLFLGGVKAGQFFLLVLGVGAISVFVVMLEPYRVERLTAYMDPWAPEHVYGSGYQLTQSLIAFGRGDWFGVGLGESIQKLFYLPEAHTDFVFAIWAEETGLLGASLALGLLAVFIAMVWQVAWRAQRMGQVYGAYIVAGIASLLALQMVINLGVNTGLLPTKGLTLPFFSYGGSSLLVCCAMVGIILRVAHETPLTTEAEDD</sequence>
<evidence type="ECO:0000256" key="3">
    <source>
        <dbReference type="ARBA" id="ARBA00022475"/>
    </source>
</evidence>
<dbReference type="GO" id="GO:0008955">
    <property type="term" value="F:peptidoglycan glycosyltransferase activity"/>
    <property type="evidence" value="ECO:0007669"/>
    <property type="project" value="UniProtKB-UniRule"/>
</dbReference>
<keyword evidence="16" id="KW-0997">Cell inner membrane</keyword>
<dbReference type="InterPro" id="IPR001182">
    <property type="entry name" value="FtsW/RodA"/>
</dbReference>
<keyword evidence="9 16" id="KW-0573">Peptidoglycan synthesis</keyword>
<evidence type="ECO:0000256" key="14">
    <source>
        <dbReference type="ARBA" id="ARBA00038053"/>
    </source>
</evidence>
<comment type="catalytic activity">
    <reaction evidence="15 16">
        <text>[GlcNAc-(1-&gt;4)-Mur2Ac(oyl-L-Ala-gamma-D-Glu-L-Lys-D-Ala-D-Ala)](n)-di-trans,octa-cis-undecaprenyl diphosphate + beta-D-GlcNAc-(1-&gt;4)-Mur2Ac(oyl-L-Ala-gamma-D-Glu-L-Lys-D-Ala-D-Ala)-di-trans,octa-cis-undecaprenyl diphosphate = [GlcNAc-(1-&gt;4)-Mur2Ac(oyl-L-Ala-gamma-D-Glu-L-Lys-D-Ala-D-Ala)](n+1)-di-trans,octa-cis-undecaprenyl diphosphate + di-trans,octa-cis-undecaprenyl diphosphate + H(+)</text>
        <dbReference type="Rhea" id="RHEA:23708"/>
        <dbReference type="Rhea" id="RHEA-COMP:9602"/>
        <dbReference type="Rhea" id="RHEA-COMP:9603"/>
        <dbReference type="ChEBI" id="CHEBI:15378"/>
        <dbReference type="ChEBI" id="CHEBI:58405"/>
        <dbReference type="ChEBI" id="CHEBI:60033"/>
        <dbReference type="ChEBI" id="CHEBI:78435"/>
        <dbReference type="EC" id="2.4.99.28"/>
    </reaction>
</comment>
<keyword evidence="4 16" id="KW-0132">Cell division</keyword>
<dbReference type="EC" id="2.4.99.28" evidence="16"/>
<keyword evidence="10 16" id="KW-1133">Transmembrane helix</keyword>
<evidence type="ECO:0000256" key="8">
    <source>
        <dbReference type="ARBA" id="ARBA00022960"/>
    </source>
</evidence>
<comment type="pathway">
    <text evidence="2 16">Cell wall biogenesis; peptidoglycan biosynthesis.</text>
</comment>
<evidence type="ECO:0000256" key="12">
    <source>
        <dbReference type="ARBA" id="ARBA00023306"/>
    </source>
</evidence>
<evidence type="ECO:0000256" key="16">
    <source>
        <dbReference type="HAMAP-Rule" id="MF_00913"/>
    </source>
</evidence>
<dbReference type="GO" id="GO:0008360">
    <property type="term" value="P:regulation of cell shape"/>
    <property type="evidence" value="ECO:0007669"/>
    <property type="project" value="UniProtKB-KW"/>
</dbReference>
<keyword evidence="13 16" id="KW-0961">Cell wall biogenesis/degradation</keyword>
<feature type="transmembrane region" description="Helical" evidence="16">
    <location>
        <begin position="193"/>
        <end position="210"/>
    </location>
</feature>
<evidence type="ECO:0000256" key="4">
    <source>
        <dbReference type="ARBA" id="ARBA00022618"/>
    </source>
</evidence>
<name>A0A222FFN4_9GAMM</name>
<dbReference type="HAMAP" id="MF_00913">
    <property type="entry name" value="PGT_FtsW_proteobact"/>
    <property type="match status" value="1"/>
</dbReference>
<evidence type="ECO:0000256" key="13">
    <source>
        <dbReference type="ARBA" id="ARBA00023316"/>
    </source>
</evidence>
<feature type="transmembrane region" description="Helical" evidence="16">
    <location>
        <begin position="281"/>
        <end position="300"/>
    </location>
</feature>
<gene>
    <name evidence="16 17" type="primary">ftsW</name>
    <name evidence="17" type="ORF">CHH28_00310</name>
</gene>
<dbReference type="Proteomes" id="UP000202440">
    <property type="component" value="Chromosome"/>
</dbReference>
<feature type="transmembrane region" description="Helical" evidence="16">
    <location>
        <begin position="82"/>
        <end position="100"/>
    </location>
</feature>
<dbReference type="UniPathway" id="UPA00219"/>
<proteinExistence type="inferred from homology"/>
<dbReference type="PROSITE" id="PS00428">
    <property type="entry name" value="FTSW_RODA_SPOVE"/>
    <property type="match status" value="1"/>
</dbReference>
<feature type="transmembrane region" description="Helical" evidence="16">
    <location>
        <begin position="55"/>
        <end position="75"/>
    </location>
</feature>
<evidence type="ECO:0000313" key="18">
    <source>
        <dbReference type="Proteomes" id="UP000202440"/>
    </source>
</evidence>